<dbReference type="RefSeq" id="WP_339964923.1">
    <property type="nucleotide sequence ID" value="NZ_JBBHJY010000001.1"/>
</dbReference>
<feature type="transmembrane region" description="Helical" evidence="1">
    <location>
        <begin position="252"/>
        <end position="270"/>
    </location>
</feature>
<organism evidence="3 4">
    <name type="scientific">Novosphingobium aquae</name>
    <dbReference type="NCBI Taxonomy" id="3133435"/>
    <lineage>
        <taxon>Bacteria</taxon>
        <taxon>Pseudomonadati</taxon>
        <taxon>Pseudomonadota</taxon>
        <taxon>Alphaproteobacteria</taxon>
        <taxon>Sphingomonadales</taxon>
        <taxon>Sphingomonadaceae</taxon>
        <taxon>Novosphingobium</taxon>
    </lineage>
</organism>
<dbReference type="Pfam" id="PF01757">
    <property type="entry name" value="Acyl_transf_3"/>
    <property type="match status" value="1"/>
</dbReference>
<reference evidence="3 4" key="1">
    <citation type="submission" date="2024-03" db="EMBL/GenBank/DDBJ databases">
        <authorList>
            <person name="Jo J.-H."/>
        </authorList>
    </citation>
    <scope>NUCLEOTIDE SEQUENCE [LARGE SCALE GENOMIC DNA]</scope>
    <source>
        <strain evidence="3 4">AS3R-12</strain>
    </source>
</reference>
<feature type="transmembrane region" description="Helical" evidence="1">
    <location>
        <begin position="198"/>
        <end position="216"/>
    </location>
</feature>
<gene>
    <name evidence="3" type="ORF">WG900_04260</name>
</gene>
<feature type="transmembrane region" description="Helical" evidence="1">
    <location>
        <begin position="223"/>
        <end position="240"/>
    </location>
</feature>
<accession>A0ABU8S5P0</accession>
<feature type="transmembrane region" description="Helical" evidence="1">
    <location>
        <begin position="164"/>
        <end position="186"/>
    </location>
</feature>
<keyword evidence="4" id="KW-1185">Reference proteome</keyword>
<dbReference type="PANTHER" id="PTHR23028">
    <property type="entry name" value="ACETYLTRANSFERASE"/>
    <property type="match status" value="1"/>
</dbReference>
<evidence type="ECO:0000313" key="4">
    <source>
        <dbReference type="Proteomes" id="UP001379235"/>
    </source>
</evidence>
<dbReference type="PANTHER" id="PTHR23028:SF134">
    <property type="entry name" value="PUTATIVE (AFU_ORTHOLOGUE AFUA_4G08520)-RELATED"/>
    <property type="match status" value="1"/>
</dbReference>
<evidence type="ECO:0000256" key="1">
    <source>
        <dbReference type="SAM" id="Phobius"/>
    </source>
</evidence>
<evidence type="ECO:0000259" key="2">
    <source>
        <dbReference type="Pfam" id="PF01757"/>
    </source>
</evidence>
<dbReference type="InterPro" id="IPR050879">
    <property type="entry name" value="Acyltransferase_3"/>
</dbReference>
<keyword evidence="3" id="KW-0012">Acyltransferase</keyword>
<feature type="transmembrane region" description="Helical" evidence="1">
    <location>
        <begin position="86"/>
        <end position="105"/>
    </location>
</feature>
<sequence length="332" mass="36371">MTPATAPRPTTASERLHGLDALRGIAALAVVIMHAHVLMPEFPDVFPRGYLAVDFFFMLSGYVMARTYEPRLRAGMSGLRFFAARYKRLWPTMALGGVLFLPFLAEGTRGQDLVLWQVALVNLLLLPSPWSGNYFALNVPAWSIFFELVANAAHALLWRVRTVFIAMLAAISFAWLVSAALVHGHLDIGSRNGDMGEGLARVATAYALGVVIWRLWGERKVPSVAGIFALIAMPLWFAIPDRSDGYNWLHDVIFVGLLCVPILIGGIALRGGHRISAALGELSFPLYAIHYPLLYWFRAAGAPPVIAIAGCVAGAAMVVICAAVWKRHRRRA</sequence>
<dbReference type="GO" id="GO:0016746">
    <property type="term" value="F:acyltransferase activity"/>
    <property type="evidence" value="ECO:0007669"/>
    <property type="project" value="UniProtKB-KW"/>
</dbReference>
<protein>
    <submittedName>
        <fullName evidence="3">Acyltransferase</fullName>
        <ecNumber evidence="3">2.3.-.-</ecNumber>
    </submittedName>
</protein>
<keyword evidence="1" id="KW-0812">Transmembrane</keyword>
<feature type="transmembrane region" description="Helical" evidence="1">
    <location>
        <begin position="305"/>
        <end position="325"/>
    </location>
</feature>
<feature type="domain" description="Acyltransferase 3" evidence="2">
    <location>
        <begin position="17"/>
        <end position="323"/>
    </location>
</feature>
<dbReference type="EC" id="2.3.-.-" evidence="3"/>
<dbReference type="InterPro" id="IPR002656">
    <property type="entry name" value="Acyl_transf_3_dom"/>
</dbReference>
<evidence type="ECO:0000313" key="3">
    <source>
        <dbReference type="EMBL" id="MEJ6009130.1"/>
    </source>
</evidence>
<dbReference type="Proteomes" id="UP001379235">
    <property type="component" value="Unassembled WGS sequence"/>
</dbReference>
<comment type="caution">
    <text evidence="3">The sequence shown here is derived from an EMBL/GenBank/DDBJ whole genome shotgun (WGS) entry which is preliminary data.</text>
</comment>
<keyword evidence="1" id="KW-0472">Membrane</keyword>
<feature type="transmembrane region" description="Helical" evidence="1">
    <location>
        <begin position="21"/>
        <end position="39"/>
    </location>
</feature>
<feature type="transmembrane region" description="Helical" evidence="1">
    <location>
        <begin position="45"/>
        <end position="65"/>
    </location>
</feature>
<name>A0ABU8S5P0_9SPHN</name>
<keyword evidence="3" id="KW-0808">Transferase</keyword>
<dbReference type="EMBL" id="JBBHJY010000001">
    <property type="protein sequence ID" value="MEJ6009130.1"/>
    <property type="molecule type" value="Genomic_DNA"/>
</dbReference>
<proteinExistence type="predicted"/>
<keyword evidence="1" id="KW-1133">Transmembrane helix</keyword>
<feature type="transmembrane region" description="Helical" evidence="1">
    <location>
        <begin position="282"/>
        <end position="299"/>
    </location>
</feature>